<evidence type="ECO:0000259" key="9">
    <source>
        <dbReference type="SMART" id="SM00739"/>
    </source>
</evidence>
<dbReference type="GO" id="GO:0006412">
    <property type="term" value="P:translation"/>
    <property type="evidence" value="ECO:0007669"/>
    <property type="project" value="UniProtKB-UniRule"/>
</dbReference>
<dbReference type="InterPro" id="IPR014722">
    <property type="entry name" value="Rib_uL2_dom2"/>
</dbReference>
<dbReference type="CDD" id="cd06089">
    <property type="entry name" value="KOW_RPL26"/>
    <property type="match status" value="1"/>
</dbReference>
<comment type="function">
    <text evidence="7 8">One of the proteins that surrounds the polypeptide exit tunnel on the outside of the subunit.</text>
</comment>
<dbReference type="InterPro" id="IPR057264">
    <property type="entry name" value="Ribosomal_uL24_C"/>
</dbReference>
<dbReference type="EMBL" id="CAADFZ010000067">
    <property type="protein sequence ID" value="VFK65658.1"/>
    <property type="molecule type" value="Genomic_DNA"/>
</dbReference>
<proteinExistence type="inferred from homology"/>
<dbReference type="AlphaFoldDB" id="A0A451ASD9"/>
<comment type="similarity">
    <text evidence="1 8">Belongs to the universal ribosomal protein uL24 family.</text>
</comment>
<evidence type="ECO:0000256" key="5">
    <source>
        <dbReference type="ARBA" id="ARBA00023274"/>
    </source>
</evidence>
<sequence>MRKIRRGDEIVVLAGKDRGKRGKILRMSSDDLLLVEGVNLVKKHMKPNPQKGTSGGIVSKEMPIRASNVALYDPATGKGSRVGFRFLDDGRKVRYFKSTGEVVDVL</sequence>
<dbReference type="Gene3D" id="2.30.30.30">
    <property type="match status" value="1"/>
</dbReference>
<accession>A0A451ASD9</accession>
<dbReference type="InterPro" id="IPR005825">
    <property type="entry name" value="Ribosomal_uL24_CS"/>
</dbReference>
<dbReference type="GO" id="GO:0003735">
    <property type="term" value="F:structural constituent of ribosome"/>
    <property type="evidence" value="ECO:0007669"/>
    <property type="project" value="InterPro"/>
</dbReference>
<comment type="subunit">
    <text evidence="8">Part of the 50S ribosomal subunit.</text>
</comment>
<dbReference type="PROSITE" id="PS01108">
    <property type="entry name" value="RIBOSOMAL_L24"/>
    <property type="match status" value="1"/>
</dbReference>
<evidence type="ECO:0000256" key="6">
    <source>
        <dbReference type="ARBA" id="ARBA00035206"/>
    </source>
</evidence>
<dbReference type="InterPro" id="IPR003256">
    <property type="entry name" value="Ribosomal_uL24"/>
</dbReference>
<dbReference type="InterPro" id="IPR005824">
    <property type="entry name" value="KOW"/>
</dbReference>
<feature type="domain" description="KOW" evidence="9">
    <location>
        <begin position="3"/>
        <end position="30"/>
    </location>
</feature>
<comment type="function">
    <text evidence="8">One of two assembly initiator proteins, it binds directly to the 5'-end of the 23S rRNA, where it nucleates assembly of the 50S subunit.</text>
</comment>
<keyword evidence="5 8" id="KW-0687">Ribonucleoprotein</keyword>
<organism evidence="11">
    <name type="scientific">Candidatus Kentrum sp. UNK</name>
    <dbReference type="NCBI Taxonomy" id="2126344"/>
    <lineage>
        <taxon>Bacteria</taxon>
        <taxon>Pseudomonadati</taxon>
        <taxon>Pseudomonadota</taxon>
        <taxon>Gammaproteobacteria</taxon>
        <taxon>Candidatus Kentrum</taxon>
    </lineage>
</organism>
<dbReference type="FunFam" id="2.30.30.30:FF:000004">
    <property type="entry name" value="50S ribosomal protein L24"/>
    <property type="match status" value="1"/>
</dbReference>
<keyword evidence="3 8" id="KW-0694">RNA-binding</keyword>
<evidence type="ECO:0000256" key="2">
    <source>
        <dbReference type="ARBA" id="ARBA00022730"/>
    </source>
</evidence>
<evidence type="ECO:0000256" key="4">
    <source>
        <dbReference type="ARBA" id="ARBA00022980"/>
    </source>
</evidence>
<keyword evidence="2 8" id="KW-0699">rRNA-binding</keyword>
<dbReference type="InterPro" id="IPR008991">
    <property type="entry name" value="Translation_prot_SH3-like_sf"/>
</dbReference>
<dbReference type="GO" id="GO:0019843">
    <property type="term" value="F:rRNA binding"/>
    <property type="evidence" value="ECO:0007669"/>
    <property type="project" value="UniProtKB-UniRule"/>
</dbReference>
<dbReference type="SUPFAM" id="SSF50104">
    <property type="entry name" value="Translation proteins SH3-like domain"/>
    <property type="match status" value="1"/>
</dbReference>
<dbReference type="EMBL" id="CAADGD010000008">
    <property type="protein sequence ID" value="VFK68964.1"/>
    <property type="molecule type" value="Genomic_DNA"/>
</dbReference>
<protein>
    <recommendedName>
        <fullName evidence="6 8">Large ribosomal subunit protein uL24</fullName>
    </recommendedName>
</protein>
<dbReference type="GO" id="GO:0005840">
    <property type="term" value="C:ribosome"/>
    <property type="evidence" value="ECO:0007669"/>
    <property type="project" value="UniProtKB-KW"/>
</dbReference>
<evidence type="ECO:0000256" key="1">
    <source>
        <dbReference type="ARBA" id="ARBA00010618"/>
    </source>
</evidence>
<dbReference type="HAMAP" id="MF_01326_B">
    <property type="entry name" value="Ribosomal_uL24_B"/>
    <property type="match status" value="1"/>
</dbReference>
<dbReference type="Pfam" id="PF17136">
    <property type="entry name" value="ribosomal_L24"/>
    <property type="match status" value="1"/>
</dbReference>
<dbReference type="InterPro" id="IPR041988">
    <property type="entry name" value="Ribosomal_uL24_KOW"/>
</dbReference>
<dbReference type="PANTHER" id="PTHR12903">
    <property type="entry name" value="MITOCHONDRIAL RIBOSOMAL PROTEIN L24"/>
    <property type="match status" value="1"/>
</dbReference>
<evidence type="ECO:0000256" key="8">
    <source>
        <dbReference type="HAMAP-Rule" id="MF_01326"/>
    </source>
</evidence>
<keyword evidence="4 8" id="KW-0689">Ribosomal protein</keyword>
<reference evidence="11" key="1">
    <citation type="submission" date="2019-02" db="EMBL/GenBank/DDBJ databases">
        <authorList>
            <person name="Gruber-Vodicka R. H."/>
            <person name="Seah K. B. B."/>
        </authorList>
    </citation>
    <scope>NUCLEOTIDE SEQUENCE</scope>
    <source>
        <strain evidence="11">BECK_BY19</strain>
        <strain evidence="10">BECK_BY8</strain>
    </source>
</reference>
<gene>
    <name evidence="8" type="primary">rplX</name>
    <name evidence="10" type="ORF">BECKUNK1418G_GA0071005_106713</name>
    <name evidence="11" type="ORF">BECKUNK1418H_GA0071006_100840</name>
</gene>
<dbReference type="GO" id="GO:1990904">
    <property type="term" value="C:ribonucleoprotein complex"/>
    <property type="evidence" value="ECO:0007669"/>
    <property type="project" value="UniProtKB-KW"/>
</dbReference>
<dbReference type="SMART" id="SM00739">
    <property type="entry name" value="KOW"/>
    <property type="match status" value="1"/>
</dbReference>
<dbReference type="NCBIfam" id="TIGR01079">
    <property type="entry name" value="rplX_bact"/>
    <property type="match status" value="1"/>
</dbReference>
<name>A0A451ASD9_9GAMM</name>
<evidence type="ECO:0000256" key="7">
    <source>
        <dbReference type="ARBA" id="ARBA00058688"/>
    </source>
</evidence>
<evidence type="ECO:0000313" key="11">
    <source>
        <dbReference type="EMBL" id="VFK68964.1"/>
    </source>
</evidence>
<evidence type="ECO:0000313" key="10">
    <source>
        <dbReference type="EMBL" id="VFK65658.1"/>
    </source>
</evidence>
<evidence type="ECO:0000256" key="3">
    <source>
        <dbReference type="ARBA" id="ARBA00022884"/>
    </source>
</evidence>